<dbReference type="InterPro" id="IPR006119">
    <property type="entry name" value="Resolv_N"/>
</dbReference>
<organism evidence="2">
    <name type="scientific">uncultured Rubrobacteraceae bacterium</name>
    <dbReference type="NCBI Taxonomy" id="349277"/>
    <lineage>
        <taxon>Bacteria</taxon>
        <taxon>Bacillati</taxon>
        <taxon>Actinomycetota</taxon>
        <taxon>Rubrobacteria</taxon>
        <taxon>Rubrobacterales</taxon>
        <taxon>Rubrobacteraceae</taxon>
        <taxon>environmental samples</taxon>
    </lineage>
</organism>
<accession>A0A6J4RNR1</accession>
<reference evidence="2" key="1">
    <citation type="submission" date="2020-02" db="EMBL/GenBank/DDBJ databases">
        <authorList>
            <person name="Meier V. D."/>
        </authorList>
    </citation>
    <scope>NUCLEOTIDE SEQUENCE</scope>
    <source>
        <strain evidence="2">AVDCRST_MAG05</strain>
    </source>
</reference>
<evidence type="ECO:0000259" key="1">
    <source>
        <dbReference type="PROSITE" id="PS51736"/>
    </source>
</evidence>
<dbReference type="EMBL" id="CADCVM010000119">
    <property type="protein sequence ID" value="CAA9477884.1"/>
    <property type="molecule type" value="Genomic_DNA"/>
</dbReference>
<sequence length="59" mass="6887">MKVGYIRTSRKDQNPDLQRRDLRAFGCEKVFEEQVLSRKEDRPELGAAVVHGREDDELV</sequence>
<evidence type="ECO:0000313" key="2">
    <source>
        <dbReference type="EMBL" id="CAA9477884.1"/>
    </source>
</evidence>
<dbReference type="AlphaFoldDB" id="A0A6J4RNR1"/>
<dbReference type="PROSITE" id="PS51736">
    <property type="entry name" value="RECOMBINASES_3"/>
    <property type="match status" value="1"/>
</dbReference>
<dbReference type="Pfam" id="PF00239">
    <property type="entry name" value="Resolvase"/>
    <property type="match status" value="1"/>
</dbReference>
<dbReference type="SUPFAM" id="SSF53041">
    <property type="entry name" value="Resolvase-like"/>
    <property type="match status" value="1"/>
</dbReference>
<dbReference type="InterPro" id="IPR036162">
    <property type="entry name" value="Resolvase-like_N_sf"/>
</dbReference>
<dbReference type="GO" id="GO:0000150">
    <property type="term" value="F:DNA strand exchange activity"/>
    <property type="evidence" value="ECO:0007669"/>
    <property type="project" value="InterPro"/>
</dbReference>
<dbReference type="Gene3D" id="3.40.50.1390">
    <property type="entry name" value="Resolvase, N-terminal catalytic domain"/>
    <property type="match status" value="1"/>
</dbReference>
<name>A0A6J4RNR1_9ACTN</name>
<protein>
    <recommendedName>
        <fullName evidence="1">Resolvase/invertase-type recombinase catalytic domain-containing protein</fullName>
    </recommendedName>
</protein>
<gene>
    <name evidence="2" type="ORF">AVDCRST_MAG05-1079</name>
</gene>
<feature type="domain" description="Resolvase/invertase-type recombinase catalytic" evidence="1">
    <location>
        <begin position="1"/>
        <end position="59"/>
    </location>
</feature>
<dbReference type="GO" id="GO:0003677">
    <property type="term" value="F:DNA binding"/>
    <property type="evidence" value="ECO:0007669"/>
    <property type="project" value="InterPro"/>
</dbReference>
<proteinExistence type="predicted"/>